<organism evidence="2 3">
    <name type="scientific">Marivirga atlantica</name>
    <dbReference type="NCBI Taxonomy" id="1548457"/>
    <lineage>
        <taxon>Bacteria</taxon>
        <taxon>Pseudomonadati</taxon>
        <taxon>Bacteroidota</taxon>
        <taxon>Cytophagia</taxon>
        <taxon>Cytophagales</taxon>
        <taxon>Marivirgaceae</taxon>
        <taxon>Marivirga</taxon>
    </lineage>
</organism>
<dbReference type="Proteomes" id="UP000642920">
    <property type="component" value="Unassembled WGS sequence"/>
</dbReference>
<protein>
    <submittedName>
        <fullName evidence="2">DUF1835 domain-containing protein</fullName>
    </submittedName>
</protein>
<dbReference type="RefSeq" id="WP_201922415.1">
    <property type="nucleotide sequence ID" value="NZ_JAERQG010000003.1"/>
</dbReference>
<reference evidence="2" key="1">
    <citation type="submission" date="2021-01" db="EMBL/GenBank/DDBJ databases">
        <title>Marivirga sp. nov., isolated from intertidal surface sediments.</title>
        <authorList>
            <person name="Zhang M."/>
        </authorList>
    </citation>
    <scope>NUCLEOTIDE SEQUENCE</scope>
    <source>
        <strain evidence="2">SM1354</strain>
    </source>
</reference>
<feature type="domain" description="DUF1835" evidence="1">
    <location>
        <begin position="10"/>
        <end position="110"/>
    </location>
</feature>
<keyword evidence="3" id="KW-1185">Reference proteome</keyword>
<sequence length="251" mass="28803">MTYHILNGDSLKAQFPANISGGIIVGREALVDGEVKANSLEEFFRVRADFMHTHYEVPRAEYLEKSAKEINKILDITAESEINLWFEDDLFCQVNFWFIADLLLQQSKDFTIYLVRPTKEISYNGFAWLTSDGLENALKQRVLISNDLISFSELWKAYQNQDSTKLKEIADRLANSYPFIPPAVNAQLGRMHYSNGMNEVEAIISKLIDELSTEEFVPIFKAFNKQAGIYGFGDLQVERLLSEVIRKRQSQ</sequence>
<dbReference type="InterPro" id="IPR014973">
    <property type="entry name" value="DUF1835"/>
</dbReference>
<accession>A0A937AGX4</accession>
<dbReference type="AlphaFoldDB" id="A0A937AGX4"/>
<evidence type="ECO:0000313" key="2">
    <source>
        <dbReference type="EMBL" id="MBL0766259.1"/>
    </source>
</evidence>
<name>A0A937AGX4_9BACT</name>
<evidence type="ECO:0000259" key="1">
    <source>
        <dbReference type="Pfam" id="PF08874"/>
    </source>
</evidence>
<evidence type="ECO:0000313" key="3">
    <source>
        <dbReference type="Proteomes" id="UP000642920"/>
    </source>
</evidence>
<proteinExistence type="predicted"/>
<gene>
    <name evidence="2" type="ORF">JKP34_13410</name>
</gene>
<dbReference type="Pfam" id="PF08874">
    <property type="entry name" value="DUF1835"/>
    <property type="match status" value="1"/>
</dbReference>
<dbReference type="EMBL" id="JAERQG010000003">
    <property type="protein sequence ID" value="MBL0766259.1"/>
    <property type="molecule type" value="Genomic_DNA"/>
</dbReference>
<comment type="caution">
    <text evidence="2">The sequence shown here is derived from an EMBL/GenBank/DDBJ whole genome shotgun (WGS) entry which is preliminary data.</text>
</comment>